<feature type="compositionally biased region" description="Low complexity" evidence="1">
    <location>
        <begin position="149"/>
        <end position="160"/>
    </location>
</feature>
<gene>
    <name evidence="3" type="primary">LOC108560105</name>
</gene>
<dbReference type="GO" id="GO:0004860">
    <property type="term" value="F:protein kinase inhibitor activity"/>
    <property type="evidence" value="ECO:0007669"/>
    <property type="project" value="UniProtKB-KW"/>
</dbReference>
<feature type="compositionally biased region" description="Polar residues" evidence="1">
    <location>
        <begin position="135"/>
        <end position="148"/>
    </location>
</feature>
<organism evidence="2 3">
    <name type="scientific">Nicrophorus vespilloides</name>
    <name type="common">Boreal carrion beetle</name>
    <dbReference type="NCBI Taxonomy" id="110193"/>
    <lineage>
        <taxon>Eukaryota</taxon>
        <taxon>Metazoa</taxon>
        <taxon>Ecdysozoa</taxon>
        <taxon>Arthropoda</taxon>
        <taxon>Hexapoda</taxon>
        <taxon>Insecta</taxon>
        <taxon>Pterygota</taxon>
        <taxon>Neoptera</taxon>
        <taxon>Endopterygota</taxon>
        <taxon>Coleoptera</taxon>
        <taxon>Polyphaga</taxon>
        <taxon>Staphyliniformia</taxon>
        <taxon>Silphidae</taxon>
        <taxon>Nicrophorinae</taxon>
        <taxon>Nicrophorus</taxon>
    </lineage>
</organism>
<sequence>MPSGYGGGHGSEQLIGIPDLSSYEKLVYPHLDIQDLGSSSHGDLPAKEVKVIRTIKISVPHPVPIKVPHKVPFPVPIVKPYPVHVTKLVEVPHPVPVEVVKKIPVPVEIPKPYPVPQQEYNSQSGSGSSGYDNAWQPSSASGQGYQLPSSGQYEGEGYSGHADQSAGYASVVPAQQNYGEQQQQQQEQQQSYDDGQDHQ</sequence>
<evidence type="ECO:0000256" key="1">
    <source>
        <dbReference type="SAM" id="MobiDB-lite"/>
    </source>
</evidence>
<dbReference type="GeneID" id="108560105"/>
<keyword evidence="2" id="KW-1185">Reference proteome</keyword>
<reference evidence="3" key="1">
    <citation type="submission" date="2025-08" db="UniProtKB">
        <authorList>
            <consortium name="RefSeq"/>
        </authorList>
    </citation>
    <scope>IDENTIFICATION</scope>
    <source>
        <tissue evidence="3">Whole Larva</tissue>
    </source>
</reference>
<evidence type="ECO:0000313" key="3">
    <source>
        <dbReference type="RefSeq" id="XP_017773072.1"/>
    </source>
</evidence>
<protein>
    <submittedName>
        <fullName evidence="3">Cyclin-dependent kinase inhibitor 1C-like</fullName>
    </submittedName>
</protein>
<feature type="region of interest" description="Disordered" evidence="1">
    <location>
        <begin position="113"/>
        <end position="199"/>
    </location>
</feature>
<feature type="compositionally biased region" description="Low complexity" evidence="1">
    <location>
        <begin position="175"/>
        <end position="193"/>
    </location>
</feature>
<dbReference type="RefSeq" id="XP_017773072.1">
    <property type="nucleotide sequence ID" value="XM_017917583.1"/>
</dbReference>
<name>A0ABM1MES2_NICVS</name>
<evidence type="ECO:0000313" key="2">
    <source>
        <dbReference type="Proteomes" id="UP000695000"/>
    </source>
</evidence>
<accession>A0ABM1MES2</accession>
<dbReference type="Proteomes" id="UP000695000">
    <property type="component" value="Unplaced"/>
</dbReference>
<keyword evidence="3" id="KW-0649">Protein kinase inhibitor</keyword>
<proteinExistence type="predicted"/>